<evidence type="ECO:0000259" key="1">
    <source>
        <dbReference type="Pfam" id="PF13456"/>
    </source>
</evidence>
<dbReference type="Pfam" id="PF13456">
    <property type="entry name" value="RVT_3"/>
    <property type="match status" value="1"/>
</dbReference>
<dbReference type="Gene3D" id="3.30.420.10">
    <property type="entry name" value="Ribonuclease H-like superfamily/Ribonuclease H"/>
    <property type="match status" value="1"/>
</dbReference>
<dbReference type="InterPro" id="IPR053151">
    <property type="entry name" value="RNase_H-like"/>
</dbReference>
<dbReference type="PANTHER" id="PTHR47723">
    <property type="entry name" value="OS05G0353850 PROTEIN"/>
    <property type="match status" value="1"/>
</dbReference>
<dbReference type="GO" id="GO:0004523">
    <property type="term" value="F:RNA-DNA hybrid ribonuclease activity"/>
    <property type="evidence" value="ECO:0007669"/>
    <property type="project" value="InterPro"/>
</dbReference>
<accession>A0A540KX71</accession>
<sequence length="246" mass="27572">MAINLRTHCSTTHGLPWNLIFASTLWYCWKRRNKFVFNNGQQPSVSPLKVIFQFARDWYDANKCSSSKPPRQIISIHWIRPPIGRYKVNTDGSCKEPFSHISAGGLIRNSEGNWIKGFAANLGRGTIMEAELWGVLMGLSIAWDEGCRDVILECDSWDAVISIQKPILALHPLYNLILDCKEAIERNWRCEVTHIYRKKNASADHMADLGHGLSLGLHVFGSPPSTATNFLASDSIGRALPRAVLA</sequence>
<evidence type="ECO:0000313" key="3">
    <source>
        <dbReference type="Proteomes" id="UP000315295"/>
    </source>
</evidence>
<dbReference type="STRING" id="106549.A0A540KX71"/>
<dbReference type="EMBL" id="VIEB01000889">
    <property type="protein sequence ID" value="TQD78816.1"/>
    <property type="molecule type" value="Genomic_DNA"/>
</dbReference>
<dbReference type="PANTHER" id="PTHR47723:SF19">
    <property type="entry name" value="POLYNUCLEOTIDYL TRANSFERASE, RIBONUCLEASE H-LIKE SUPERFAMILY PROTEIN"/>
    <property type="match status" value="1"/>
</dbReference>
<comment type="caution">
    <text evidence="2">The sequence shown here is derived from an EMBL/GenBank/DDBJ whole genome shotgun (WGS) entry which is preliminary data.</text>
</comment>
<dbReference type="InterPro" id="IPR044730">
    <property type="entry name" value="RNase_H-like_dom_plant"/>
</dbReference>
<dbReference type="InterPro" id="IPR036397">
    <property type="entry name" value="RNaseH_sf"/>
</dbReference>
<proteinExistence type="predicted"/>
<dbReference type="CDD" id="cd06222">
    <property type="entry name" value="RNase_H_like"/>
    <property type="match status" value="1"/>
</dbReference>
<name>A0A540KX71_MALBA</name>
<dbReference type="Proteomes" id="UP000315295">
    <property type="component" value="Unassembled WGS sequence"/>
</dbReference>
<evidence type="ECO:0000313" key="2">
    <source>
        <dbReference type="EMBL" id="TQD78816.1"/>
    </source>
</evidence>
<keyword evidence="3" id="KW-1185">Reference proteome</keyword>
<feature type="domain" description="RNase H type-1" evidence="1">
    <location>
        <begin position="89"/>
        <end position="208"/>
    </location>
</feature>
<organism evidence="2 3">
    <name type="scientific">Malus baccata</name>
    <name type="common">Siberian crab apple</name>
    <name type="synonym">Pyrus baccata</name>
    <dbReference type="NCBI Taxonomy" id="106549"/>
    <lineage>
        <taxon>Eukaryota</taxon>
        <taxon>Viridiplantae</taxon>
        <taxon>Streptophyta</taxon>
        <taxon>Embryophyta</taxon>
        <taxon>Tracheophyta</taxon>
        <taxon>Spermatophyta</taxon>
        <taxon>Magnoliopsida</taxon>
        <taxon>eudicotyledons</taxon>
        <taxon>Gunneridae</taxon>
        <taxon>Pentapetalae</taxon>
        <taxon>rosids</taxon>
        <taxon>fabids</taxon>
        <taxon>Rosales</taxon>
        <taxon>Rosaceae</taxon>
        <taxon>Amygdaloideae</taxon>
        <taxon>Maleae</taxon>
        <taxon>Malus</taxon>
    </lineage>
</organism>
<reference evidence="2 3" key="1">
    <citation type="journal article" date="2019" name="G3 (Bethesda)">
        <title>Sequencing of a Wild Apple (Malus baccata) Genome Unravels the Differences Between Cultivated and Wild Apple Species Regarding Disease Resistance and Cold Tolerance.</title>
        <authorList>
            <person name="Chen X."/>
        </authorList>
    </citation>
    <scope>NUCLEOTIDE SEQUENCE [LARGE SCALE GENOMIC DNA]</scope>
    <source>
        <strain evidence="3">cv. Shandingzi</strain>
        <tissue evidence="2">Leaves</tissue>
    </source>
</reference>
<dbReference type="SUPFAM" id="SSF53098">
    <property type="entry name" value="Ribonuclease H-like"/>
    <property type="match status" value="1"/>
</dbReference>
<dbReference type="InterPro" id="IPR012337">
    <property type="entry name" value="RNaseH-like_sf"/>
</dbReference>
<gene>
    <name evidence="2" type="ORF">C1H46_035632</name>
</gene>
<protein>
    <recommendedName>
        <fullName evidence="1">RNase H type-1 domain-containing protein</fullName>
    </recommendedName>
</protein>
<dbReference type="InterPro" id="IPR002156">
    <property type="entry name" value="RNaseH_domain"/>
</dbReference>
<dbReference type="GO" id="GO:0003676">
    <property type="term" value="F:nucleic acid binding"/>
    <property type="evidence" value="ECO:0007669"/>
    <property type="project" value="InterPro"/>
</dbReference>
<dbReference type="AlphaFoldDB" id="A0A540KX71"/>